<feature type="region of interest" description="Disordered" evidence="1">
    <location>
        <begin position="1"/>
        <end position="20"/>
    </location>
</feature>
<reference evidence="2 3" key="1">
    <citation type="submission" date="2021-06" db="EMBL/GenBank/DDBJ databases">
        <title>Caerostris extrusa draft genome.</title>
        <authorList>
            <person name="Kono N."/>
            <person name="Arakawa K."/>
        </authorList>
    </citation>
    <scope>NUCLEOTIDE SEQUENCE [LARGE SCALE GENOMIC DNA]</scope>
</reference>
<evidence type="ECO:0000313" key="3">
    <source>
        <dbReference type="Proteomes" id="UP001054945"/>
    </source>
</evidence>
<dbReference type="EMBL" id="BPLR01021660">
    <property type="protein sequence ID" value="GIX92134.1"/>
    <property type="molecule type" value="Genomic_DNA"/>
</dbReference>
<dbReference type="Proteomes" id="UP001054945">
    <property type="component" value="Unassembled WGS sequence"/>
</dbReference>
<name>A0AAV4P655_CAEEX</name>
<comment type="caution">
    <text evidence="2">The sequence shown here is derived from an EMBL/GenBank/DDBJ whole genome shotgun (WGS) entry which is preliminary data.</text>
</comment>
<protein>
    <submittedName>
        <fullName evidence="2">Uncharacterized protein</fullName>
    </submittedName>
</protein>
<proteinExistence type="predicted"/>
<evidence type="ECO:0000313" key="2">
    <source>
        <dbReference type="EMBL" id="GIX92134.1"/>
    </source>
</evidence>
<keyword evidence="3" id="KW-1185">Reference proteome</keyword>
<dbReference type="AlphaFoldDB" id="A0AAV4P655"/>
<gene>
    <name evidence="2" type="ORF">CEXT_670201</name>
</gene>
<sequence length="93" mass="10819">MLFVGRCSREEAAGRSGSRRQKKCSAYHSIRLMKWKPTTEEMFSISQYSFDGKLKYITRRRCYLLGDVVPVKKQQAAMEDDDTRNVQHIKASI</sequence>
<evidence type="ECO:0000256" key="1">
    <source>
        <dbReference type="SAM" id="MobiDB-lite"/>
    </source>
</evidence>
<organism evidence="2 3">
    <name type="scientific">Caerostris extrusa</name>
    <name type="common">Bark spider</name>
    <name type="synonym">Caerostris bankana</name>
    <dbReference type="NCBI Taxonomy" id="172846"/>
    <lineage>
        <taxon>Eukaryota</taxon>
        <taxon>Metazoa</taxon>
        <taxon>Ecdysozoa</taxon>
        <taxon>Arthropoda</taxon>
        <taxon>Chelicerata</taxon>
        <taxon>Arachnida</taxon>
        <taxon>Araneae</taxon>
        <taxon>Araneomorphae</taxon>
        <taxon>Entelegynae</taxon>
        <taxon>Araneoidea</taxon>
        <taxon>Araneidae</taxon>
        <taxon>Caerostris</taxon>
    </lineage>
</organism>
<accession>A0AAV4P655</accession>